<gene>
    <name evidence="2" type="ORF">QQ020_07740</name>
</gene>
<evidence type="ECO:0000256" key="1">
    <source>
        <dbReference type="SAM" id="Phobius"/>
    </source>
</evidence>
<sequence>MAKIKANKKTLIRWKVYIDRARMYVGYIQFLMIGFVFLEAYKDSAVGVLIFDNLLLSIPVIFLAFIGLSLIVGRIDTVLGLREEELRNSSSSNPVMREILSNLEEMKIELRALKSGKKE</sequence>
<feature type="transmembrane region" description="Helical" evidence="1">
    <location>
        <begin position="21"/>
        <end position="41"/>
    </location>
</feature>
<feature type="transmembrane region" description="Helical" evidence="1">
    <location>
        <begin position="53"/>
        <end position="72"/>
    </location>
</feature>
<organism evidence="2 3">
    <name type="scientific">Agaribacillus aureus</name>
    <dbReference type="NCBI Taxonomy" id="3051825"/>
    <lineage>
        <taxon>Bacteria</taxon>
        <taxon>Pseudomonadati</taxon>
        <taxon>Bacteroidota</taxon>
        <taxon>Cytophagia</taxon>
        <taxon>Cytophagales</taxon>
        <taxon>Splendidivirgaceae</taxon>
        <taxon>Agaribacillus</taxon>
    </lineage>
</organism>
<keyword evidence="1" id="KW-0472">Membrane</keyword>
<evidence type="ECO:0000313" key="3">
    <source>
        <dbReference type="Proteomes" id="UP001172083"/>
    </source>
</evidence>
<dbReference type="Proteomes" id="UP001172083">
    <property type="component" value="Unassembled WGS sequence"/>
</dbReference>
<keyword evidence="1" id="KW-1133">Transmembrane helix</keyword>
<name>A0ABT8L6T0_9BACT</name>
<accession>A0ABT8L6T0</accession>
<reference evidence="2" key="1">
    <citation type="submission" date="2023-06" db="EMBL/GenBank/DDBJ databases">
        <title>Genomic of Agaribacillus aureum.</title>
        <authorList>
            <person name="Wang G."/>
        </authorList>
    </citation>
    <scope>NUCLEOTIDE SEQUENCE</scope>
    <source>
        <strain evidence="2">BMA12</strain>
    </source>
</reference>
<keyword evidence="1" id="KW-0812">Transmembrane</keyword>
<dbReference type="EMBL" id="JAUJEB010000001">
    <property type="protein sequence ID" value="MDN5211938.1"/>
    <property type="molecule type" value="Genomic_DNA"/>
</dbReference>
<dbReference type="RefSeq" id="WP_346757265.1">
    <property type="nucleotide sequence ID" value="NZ_JAUJEB010000001.1"/>
</dbReference>
<keyword evidence="3" id="KW-1185">Reference proteome</keyword>
<evidence type="ECO:0000313" key="2">
    <source>
        <dbReference type="EMBL" id="MDN5211938.1"/>
    </source>
</evidence>
<proteinExistence type="predicted"/>
<comment type="caution">
    <text evidence="2">The sequence shown here is derived from an EMBL/GenBank/DDBJ whole genome shotgun (WGS) entry which is preliminary data.</text>
</comment>
<protein>
    <submittedName>
        <fullName evidence="2">Uncharacterized protein</fullName>
    </submittedName>
</protein>